<dbReference type="PANTHER" id="PTHR10036:SF3">
    <property type="entry name" value="PROTEIN SLEEPLESS-RELATED"/>
    <property type="match status" value="1"/>
</dbReference>
<keyword evidence="5" id="KW-1185">Reference proteome</keyword>
<sequence length="137" mass="14410">MKSFVEVGILLALFVARGSSIQCYQCQYLSTLGDTSCYGPNIDSSSLQTCSTGQDHCLTTVARATVLSIEAVTISRSCSLITAETSCPVNTSVAQTCNYYCSEDGCNTGNGNGGSLVQASLVTHLLAMFGALTLIKW</sequence>
<dbReference type="SUPFAM" id="SSF57302">
    <property type="entry name" value="Snake toxin-like"/>
    <property type="match status" value="1"/>
</dbReference>
<protein>
    <submittedName>
        <fullName evidence="4">Uncharacterized protein</fullName>
    </submittedName>
</protein>
<name>A0ABP0FK15_CLALP</name>
<dbReference type="InterPro" id="IPR045860">
    <property type="entry name" value="Snake_toxin-like_sf"/>
</dbReference>
<gene>
    <name evidence="4" type="ORF">CVLEPA_LOCUS9949</name>
</gene>
<evidence type="ECO:0000256" key="2">
    <source>
        <dbReference type="ARBA" id="ARBA00023157"/>
    </source>
</evidence>
<evidence type="ECO:0000313" key="5">
    <source>
        <dbReference type="Proteomes" id="UP001642483"/>
    </source>
</evidence>
<reference evidence="4 5" key="1">
    <citation type="submission" date="2024-02" db="EMBL/GenBank/DDBJ databases">
        <authorList>
            <person name="Daric V."/>
            <person name="Darras S."/>
        </authorList>
    </citation>
    <scope>NUCLEOTIDE SEQUENCE [LARGE SCALE GENOMIC DNA]</scope>
</reference>
<proteinExistence type="predicted"/>
<evidence type="ECO:0000256" key="3">
    <source>
        <dbReference type="SAM" id="SignalP"/>
    </source>
</evidence>
<evidence type="ECO:0000256" key="1">
    <source>
        <dbReference type="ARBA" id="ARBA00022729"/>
    </source>
</evidence>
<feature type="signal peptide" evidence="3">
    <location>
        <begin position="1"/>
        <end position="20"/>
    </location>
</feature>
<comment type="caution">
    <text evidence="4">The sequence shown here is derived from an EMBL/GenBank/DDBJ whole genome shotgun (WGS) entry which is preliminary data.</text>
</comment>
<evidence type="ECO:0000313" key="4">
    <source>
        <dbReference type="EMBL" id="CAK8679696.1"/>
    </source>
</evidence>
<keyword evidence="2" id="KW-1015">Disulfide bond</keyword>
<organism evidence="4 5">
    <name type="scientific">Clavelina lepadiformis</name>
    <name type="common">Light-bulb sea squirt</name>
    <name type="synonym">Ascidia lepadiformis</name>
    <dbReference type="NCBI Taxonomy" id="159417"/>
    <lineage>
        <taxon>Eukaryota</taxon>
        <taxon>Metazoa</taxon>
        <taxon>Chordata</taxon>
        <taxon>Tunicata</taxon>
        <taxon>Ascidiacea</taxon>
        <taxon>Aplousobranchia</taxon>
        <taxon>Clavelinidae</taxon>
        <taxon>Clavelina</taxon>
    </lineage>
</organism>
<accession>A0ABP0FK15</accession>
<dbReference type="EMBL" id="CAWYQH010000068">
    <property type="protein sequence ID" value="CAK8679696.1"/>
    <property type="molecule type" value="Genomic_DNA"/>
</dbReference>
<dbReference type="PANTHER" id="PTHR10036">
    <property type="entry name" value="CD59 GLYCOPROTEIN"/>
    <property type="match status" value="1"/>
</dbReference>
<keyword evidence="1 3" id="KW-0732">Signal</keyword>
<dbReference type="Proteomes" id="UP001642483">
    <property type="component" value="Unassembled WGS sequence"/>
</dbReference>
<feature type="chain" id="PRO_5046845934" evidence="3">
    <location>
        <begin position="21"/>
        <end position="137"/>
    </location>
</feature>